<dbReference type="Proteomes" id="UP000002630">
    <property type="component" value="Linkage Group LG14"/>
</dbReference>
<dbReference type="EMBL" id="FN649739">
    <property type="protein sequence ID" value="CBJ30014.1"/>
    <property type="molecule type" value="Genomic_DNA"/>
</dbReference>
<keyword evidence="3" id="KW-1185">Reference proteome</keyword>
<feature type="compositionally biased region" description="Low complexity" evidence="1">
    <location>
        <begin position="189"/>
        <end position="198"/>
    </location>
</feature>
<feature type="compositionally biased region" description="Basic and acidic residues" evidence="1">
    <location>
        <begin position="562"/>
        <end position="575"/>
    </location>
</feature>
<reference evidence="2 3" key="1">
    <citation type="journal article" date="2010" name="Nature">
        <title>The Ectocarpus genome and the independent evolution of multicellularity in brown algae.</title>
        <authorList>
            <person name="Cock J.M."/>
            <person name="Sterck L."/>
            <person name="Rouze P."/>
            <person name="Scornet D."/>
            <person name="Allen A.E."/>
            <person name="Amoutzias G."/>
            <person name="Anthouard V."/>
            <person name="Artiguenave F."/>
            <person name="Aury J.M."/>
            <person name="Badger J.H."/>
            <person name="Beszteri B."/>
            <person name="Billiau K."/>
            <person name="Bonnet E."/>
            <person name="Bothwell J.H."/>
            <person name="Bowler C."/>
            <person name="Boyen C."/>
            <person name="Brownlee C."/>
            <person name="Carrano C.J."/>
            <person name="Charrier B."/>
            <person name="Cho G.Y."/>
            <person name="Coelho S.M."/>
            <person name="Collen J."/>
            <person name="Corre E."/>
            <person name="Da Silva C."/>
            <person name="Delage L."/>
            <person name="Delaroque N."/>
            <person name="Dittami S.M."/>
            <person name="Doulbeau S."/>
            <person name="Elias M."/>
            <person name="Farnham G."/>
            <person name="Gachon C.M."/>
            <person name="Gschloessl B."/>
            <person name="Heesch S."/>
            <person name="Jabbari K."/>
            <person name="Jubin C."/>
            <person name="Kawai H."/>
            <person name="Kimura K."/>
            <person name="Kloareg B."/>
            <person name="Kupper F.C."/>
            <person name="Lang D."/>
            <person name="Le Bail A."/>
            <person name="Leblanc C."/>
            <person name="Lerouge P."/>
            <person name="Lohr M."/>
            <person name="Lopez P.J."/>
            <person name="Martens C."/>
            <person name="Maumus F."/>
            <person name="Michel G."/>
            <person name="Miranda-Saavedra D."/>
            <person name="Morales J."/>
            <person name="Moreau H."/>
            <person name="Motomura T."/>
            <person name="Nagasato C."/>
            <person name="Napoli C.A."/>
            <person name="Nelson D.R."/>
            <person name="Nyvall-Collen P."/>
            <person name="Peters A.F."/>
            <person name="Pommier C."/>
            <person name="Potin P."/>
            <person name="Poulain J."/>
            <person name="Quesneville H."/>
            <person name="Read B."/>
            <person name="Rensing S.A."/>
            <person name="Ritter A."/>
            <person name="Rousvoal S."/>
            <person name="Samanta M."/>
            <person name="Samson G."/>
            <person name="Schroeder D.C."/>
            <person name="Segurens B."/>
            <person name="Strittmatter M."/>
            <person name="Tonon T."/>
            <person name="Tregear J.W."/>
            <person name="Valentin K."/>
            <person name="von Dassow P."/>
            <person name="Yamagishi T."/>
            <person name="Van de Peer Y."/>
            <person name="Wincker P."/>
        </authorList>
    </citation>
    <scope>NUCLEOTIDE SEQUENCE [LARGE SCALE GENOMIC DNA]</scope>
    <source>
        <strain evidence="3">Ec32 / CCAP1310/4</strain>
    </source>
</reference>
<dbReference type="InParanoid" id="D7FMV0"/>
<feature type="compositionally biased region" description="Low complexity" evidence="1">
    <location>
        <begin position="54"/>
        <end position="69"/>
    </location>
</feature>
<dbReference type="OrthoDB" id="234108at2759"/>
<feature type="region of interest" description="Disordered" evidence="1">
    <location>
        <begin position="544"/>
        <end position="575"/>
    </location>
</feature>
<accession>D7FMV0</accession>
<gene>
    <name evidence="2" type="ORF">Esi_0171_0016</name>
</gene>
<feature type="region of interest" description="Disordered" evidence="1">
    <location>
        <begin position="54"/>
        <end position="80"/>
    </location>
</feature>
<evidence type="ECO:0000256" key="1">
    <source>
        <dbReference type="SAM" id="MobiDB-lite"/>
    </source>
</evidence>
<evidence type="ECO:0000313" key="2">
    <source>
        <dbReference type="EMBL" id="CBJ30014.1"/>
    </source>
</evidence>
<dbReference type="AlphaFoldDB" id="D7FMV0"/>
<sequence length="575" mass="61248">MTDDHVRRHGGGSGRLALSCTALRANEGAGPSVSKALGLLCLLAASIVPSVGQQMDPAQMQRQIQQQMGGSPGGGGGAPPPNRIAQMLSAVGAGGASAARCAREHPRAAVAATAGAATALWVGKETRRSGLLVCSSPRISLFRPSDAYLSRVLEAAAEAPVASPLRGVILSPLQDPQGEEEQEEGQRDSSASSPSAEGGSKKRRGSGRRRVGDGGISSSNSSSSSRLREGEEEAGGAAEIRATLGIMKSGAGQGTYMHEATHGKGVKSVCAGVRVGKGLGIYHKFAQGLGKLDVFDGRSDCELMAAESSSEDVGSTLGLLTRPALGTWSLSPLRVVLKRERTLAVPRSDDDGHGAGGRRGRRTGSSGSSSSRREIQKRSSRRRQGRSSSSNRSSSRSSGDSGRRRKGKGSSRAGKEEEEDEGEETERHHRQYTLALSAVEGAGWSGTWVFRVTLDAETEEVWFETKLSQRKGSFGTTAGGDQLVRVTRVNQDMLARANRHSAVLRAREEQFTRVSSLARSRAKDAKDLARDRILHPDKYKRVHRYMREDSHTTGGASARPARWGEERRRNDIRLK</sequence>
<proteinExistence type="predicted"/>
<feature type="compositionally biased region" description="Low complexity" evidence="1">
    <location>
        <begin position="386"/>
        <end position="400"/>
    </location>
</feature>
<organism evidence="2 3">
    <name type="scientific">Ectocarpus siliculosus</name>
    <name type="common">Brown alga</name>
    <name type="synonym">Conferva siliculosa</name>
    <dbReference type="NCBI Taxonomy" id="2880"/>
    <lineage>
        <taxon>Eukaryota</taxon>
        <taxon>Sar</taxon>
        <taxon>Stramenopiles</taxon>
        <taxon>Ochrophyta</taxon>
        <taxon>PX clade</taxon>
        <taxon>Phaeophyceae</taxon>
        <taxon>Ectocarpales</taxon>
        <taxon>Ectocarpaceae</taxon>
        <taxon>Ectocarpus</taxon>
    </lineage>
</organism>
<feature type="region of interest" description="Disordered" evidence="1">
    <location>
        <begin position="175"/>
        <end position="235"/>
    </location>
</feature>
<feature type="region of interest" description="Disordered" evidence="1">
    <location>
        <begin position="345"/>
        <end position="428"/>
    </location>
</feature>
<evidence type="ECO:0000313" key="3">
    <source>
        <dbReference type="Proteomes" id="UP000002630"/>
    </source>
</evidence>
<dbReference type="EMBL" id="FN648224">
    <property type="protein sequence ID" value="CBJ30014.1"/>
    <property type="molecule type" value="Genomic_DNA"/>
</dbReference>
<name>D7FMV0_ECTSI</name>
<protein>
    <submittedName>
        <fullName evidence="2">Uncharacterized protein</fullName>
    </submittedName>
</protein>
<feature type="compositionally biased region" description="Low complexity" evidence="1">
    <location>
        <begin position="216"/>
        <end position="225"/>
    </location>
</feature>